<name>A0A9X0MJV2_BACCE</name>
<dbReference type="EMBL" id="LOMO01000001">
    <property type="protein sequence ID" value="KXY51083.1"/>
    <property type="molecule type" value="Genomic_DNA"/>
</dbReference>
<comment type="caution">
    <text evidence="1">The sequence shown here is derived from an EMBL/GenBank/DDBJ whole genome shotgun (WGS) entry which is preliminary data.</text>
</comment>
<gene>
    <name evidence="1" type="ORF">AT268_31770</name>
</gene>
<protein>
    <submittedName>
        <fullName evidence="1">Uncharacterized protein</fullName>
    </submittedName>
</protein>
<dbReference type="RefSeq" id="WP_061662422.1">
    <property type="nucleotide sequence ID" value="NZ_LOMO01000001.1"/>
</dbReference>
<proteinExistence type="predicted"/>
<sequence>MNEYQQHGYKNDAEKIEHEMREMGYMSSDIVVVAYFLLKNNIDNAEGQMDVENKLQEMMQRAKELLKE</sequence>
<dbReference type="AlphaFoldDB" id="A0A9X0MJV2"/>
<accession>A0A9X0MJV2</accession>
<reference evidence="1 2" key="1">
    <citation type="submission" date="2015-12" db="EMBL/GenBank/DDBJ databases">
        <title>Bacillus cereus Group isolate.</title>
        <authorList>
            <person name="Kovac J."/>
        </authorList>
    </citation>
    <scope>NUCLEOTIDE SEQUENCE [LARGE SCALE GENOMIC DNA]</scope>
    <source>
        <strain evidence="1 2">FSL K6-0073</strain>
    </source>
</reference>
<dbReference type="Proteomes" id="UP000075476">
    <property type="component" value="Unassembled WGS sequence"/>
</dbReference>
<organism evidence="1 2">
    <name type="scientific">Bacillus cereus</name>
    <dbReference type="NCBI Taxonomy" id="1396"/>
    <lineage>
        <taxon>Bacteria</taxon>
        <taxon>Bacillati</taxon>
        <taxon>Bacillota</taxon>
        <taxon>Bacilli</taxon>
        <taxon>Bacillales</taxon>
        <taxon>Bacillaceae</taxon>
        <taxon>Bacillus</taxon>
        <taxon>Bacillus cereus group</taxon>
    </lineage>
</organism>
<evidence type="ECO:0000313" key="2">
    <source>
        <dbReference type="Proteomes" id="UP000075476"/>
    </source>
</evidence>
<evidence type="ECO:0000313" key="1">
    <source>
        <dbReference type="EMBL" id="KXY51083.1"/>
    </source>
</evidence>